<proteinExistence type="predicted"/>
<reference evidence="3 4" key="1">
    <citation type="submission" date="2020-07" db="EMBL/GenBank/DDBJ databases">
        <title>Stappia sp., F7233, whole genome shotgun sequencing project.</title>
        <authorList>
            <person name="Jiang S."/>
            <person name="Liu Z.W."/>
            <person name="Du Z.J."/>
        </authorList>
    </citation>
    <scope>NUCLEOTIDE SEQUENCE [LARGE SCALE GENOMIC DNA]</scope>
    <source>
        <strain evidence="3 4">F7233</strain>
    </source>
</reference>
<feature type="domain" description="Putative zinc-ribbon" evidence="2">
    <location>
        <begin position="67"/>
        <end position="90"/>
    </location>
</feature>
<sequence length="105" mass="11607">MVLEIAIVWIVFAVIVGIVANSRHRSAIGWVALACVISPLLAFILLVALPTPDDQREHKEYIAGKLKKCPYCAELVQSAAIKCRHCGSDLSDGAAEKPKYYQQRR</sequence>
<dbReference type="RefSeq" id="WP_182166298.1">
    <property type="nucleotide sequence ID" value="NZ_JACFXV010000060.1"/>
</dbReference>
<evidence type="ECO:0000256" key="1">
    <source>
        <dbReference type="SAM" id="Phobius"/>
    </source>
</evidence>
<feature type="transmembrane region" description="Helical" evidence="1">
    <location>
        <begin position="5"/>
        <end position="22"/>
    </location>
</feature>
<dbReference type="AlphaFoldDB" id="A0A839AGM2"/>
<evidence type="ECO:0000313" key="4">
    <source>
        <dbReference type="Proteomes" id="UP000541109"/>
    </source>
</evidence>
<name>A0A839AGM2_9HYPH</name>
<dbReference type="InterPro" id="IPR059113">
    <property type="entry name" value="Znf_ribbon"/>
</dbReference>
<keyword evidence="1" id="KW-0812">Transmembrane</keyword>
<evidence type="ECO:0000313" key="3">
    <source>
        <dbReference type="EMBL" id="MBA5778236.1"/>
    </source>
</evidence>
<evidence type="ECO:0000259" key="2">
    <source>
        <dbReference type="Pfam" id="PF13248"/>
    </source>
</evidence>
<dbReference type="EMBL" id="JACFXV010000060">
    <property type="protein sequence ID" value="MBA5778236.1"/>
    <property type="molecule type" value="Genomic_DNA"/>
</dbReference>
<comment type="caution">
    <text evidence="3">The sequence shown here is derived from an EMBL/GenBank/DDBJ whole genome shotgun (WGS) entry which is preliminary data.</text>
</comment>
<accession>A0A839AGM2</accession>
<gene>
    <name evidence="3" type="ORF">H2509_13995</name>
</gene>
<keyword evidence="1" id="KW-0472">Membrane</keyword>
<dbReference type="Pfam" id="PF13248">
    <property type="entry name" value="Zn_ribbon_3"/>
    <property type="match status" value="1"/>
</dbReference>
<protein>
    <submittedName>
        <fullName evidence="3">Zinc ribbon domain-containing protein</fullName>
    </submittedName>
</protein>
<keyword evidence="4" id="KW-1185">Reference proteome</keyword>
<organism evidence="3 4">
    <name type="scientific">Stappia albiluteola</name>
    <dbReference type="NCBI Taxonomy" id="2758565"/>
    <lineage>
        <taxon>Bacteria</taxon>
        <taxon>Pseudomonadati</taxon>
        <taxon>Pseudomonadota</taxon>
        <taxon>Alphaproteobacteria</taxon>
        <taxon>Hyphomicrobiales</taxon>
        <taxon>Stappiaceae</taxon>
        <taxon>Stappia</taxon>
    </lineage>
</organism>
<keyword evidence="1" id="KW-1133">Transmembrane helix</keyword>
<feature type="transmembrane region" description="Helical" evidence="1">
    <location>
        <begin position="28"/>
        <end position="49"/>
    </location>
</feature>
<dbReference type="Proteomes" id="UP000541109">
    <property type="component" value="Unassembled WGS sequence"/>
</dbReference>